<sequence length="125" mass="13943">MKFMIIVFLFAISFISGEVYNLDESSEVSISKEGSLQMSISSNPTTGYYWYIDESTLGVVTTDNLDGDYISSQSHLLGAGGSQIFTLYCTDLCVEGENTSVKLEYMRSWEKEPIEIVDVTVYIVS</sequence>
<dbReference type="Gene3D" id="2.60.40.2020">
    <property type="match status" value="1"/>
</dbReference>
<dbReference type="Proteomes" id="UP001162131">
    <property type="component" value="Unassembled WGS sequence"/>
</dbReference>
<protein>
    <recommendedName>
        <fullName evidence="4">Proteinase inhibitor I42 chagasin domain-containing protein</fullName>
    </recommendedName>
</protein>
<dbReference type="InterPro" id="IPR018990">
    <property type="entry name" value="Prot_inh_I42_chagasin"/>
</dbReference>
<feature type="chain" id="PRO_5043818369" description="Proteinase inhibitor I42 chagasin domain-containing protein" evidence="3">
    <location>
        <begin position="18"/>
        <end position="125"/>
    </location>
</feature>
<dbReference type="GO" id="GO:0004869">
    <property type="term" value="F:cysteine-type endopeptidase inhibitor activity"/>
    <property type="evidence" value="ECO:0007669"/>
    <property type="project" value="UniProtKB-KW"/>
</dbReference>
<proteinExistence type="predicted"/>
<dbReference type="EMBL" id="CAJZBQ010000033">
    <property type="protein sequence ID" value="CAG9322966.1"/>
    <property type="molecule type" value="Genomic_DNA"/>
</dbReference>
<keyword evidence="1" id="KW-0646">Protease inhibitor</keyword>
<dbReference type="InterPro" id="IPR036331">
    <property type="entry name" value="Chagasin-like_sf"/>
</dbReference>
<dbReference type="SUPFAM" id="SSF141066">
    <property type="entry name" value="ICP-like"/>
    <property type="match status" value="1"/>
</dbReference>
<evidence type="ECO:0000256" key="2">
    <source>
        <dbReference type="ARBA" id="ARBA00022704"/>
    </source>
</evidence>
<evidence type="ECO:0000313" key="5">
    <source>
        <dbReference type="EMBL" id="CAG9322966.1"/>
    </source>
</evidence>
<keyword evidence="3" id="KW-0732">Signal</keyword>
<organism evidence="5 6">
    <name type="scientific">Blepharisma stoltei</name>
    <dbReference type="NCBI Taxonomy" id="1481888"/>
    <lineage>
        <taxon>Eukaryota</taxon>
        <taxon>Sar</taxon>
        <taxon>Alveolata</taxon>
        <taxon>Ciliophora</taxon>
        <taxon>Postciliodesmatophora</taxon>
        <taxon>Heterotrichea</taxon>
        <taxon>Heterotrichida</taxon>
        <taxon>Blepharismidae</taxon>
        <taxon>Blepharisma</taxon>
    </lineage>
</organism>
<keyword evidence="2" id="KW-0789">Thiol protease inhibitor</keyword>
<dbReference type="PANTHER" id="PTHR36530:SF1">
    <property type="entry name" value="AMOEBIASIN-1"/>
    <property type="match status" value="1"/>
</dbReference>
<comment type="caution">
    <text evidence="5">The sequence shown here is derived from an EMBL/GenBank/DDBJ whole genome shotgun (WGS) entry which is preliminary data.</text>
</comment>
<gene>
    <name evidence="5" type="ORF">BSTOLATCC_MIC32871</name>
</gene>
<dbReference type="AlphaFoldDB" id="A0AAU9JMI9"/>
<feature type="signal peptide" evidence="3">
    <location>
        <begin position="1"/>
        <end position="17"/>
    </location>
</feature>
<evidence type="ECO:0000256" key="3">
    <source>
        <dbReference type="SAM" id="SignalP"/>
    </source>
</evidence>
<keyword evidence="6" id="KW-1185">Reference proteome</keyword>
<evidence type="ECO:0000256" key="1">
    <source>
        <dbReference type="ARBA" id="ARBA00022690"/>
    </source>
</evidence>
<dbReference type="PANTHER" id="PTHR36530">
    <property type="entry name" value="INHIBITOR OF CYSTEINE PEPTIDASE"/>
    <property type="match status" value="1"/>
</dbReference>
<name>A0AAU9JMI9_9CILI</name>
<feature type="domain" description="Proteinase inhibitor I42 chagasin" evidence="4">
    <location>
        <begin position="31"/>
        <end position="121"/>
    </location>
</feature>
<evidence type="ECO:0000259" key="4">
    <source>
        <dbReference type="Pfam" id="PF09394"/>
    </source>
</evidence>
<evidence type="ECO:0000313" key="6">
    <source>
        <dbReference type="Proteomes" id="UP001162131"/>
    </source>
</evidence>
<accession>A0AAU9JMI9</accession>
<reference evidence="5" key="1">
    <citation type="submission" date="2021-09" db="EMBL/GenBank/DDBJ databases">
        <authorList>
            <consortium name="AG Swart"/>
            <person name="Singh M."/>
            <person name="Singh A."/>
            <person name="Seah K."/>
            <person name="Emmerich C."/>
        </authorList>
    </citation>
    <scope>NUCLEOTIDE SEQUENCE</scope>
    <source>
        <strain evidence="5">ATCC30299</strain>
    </source>
</reference>
<dbReference type="Pfam" id="PF09394">
    <property type="entry name" value="Inhibitor_I42"/>
    <property type="match status" value="1"/>
</dbReference>
<dbReference type="InterPro" id="IPR052781">
    <property type="entry name" value="Cys_protease_inhibitor_I42"/>
</dbReference>